<dbReference type="CDD" id="cd08249">
    <property type="entry name" value="enoyl_reductase_like"/>
    <property type="match status" value="1"/>
</dbReference>
<gene>
    <name evidence="4" type="ORF">HYFRA_00010701</name>
</gene>
<dbReference type="InterPro" id="IPR020843">
    <property type="entry name" value="ER"/>
</dbReference>
<dbReference type="Proteomes" id="UP000696280">
    <property type="component" value="Unassembled WGS sequence"/>
</dbReference>
<protein>
    <recommendedName>
        <fullName evidence="3">Enoyl reductase (ER) domain-containing protein</fullName>
    </recommendedName>
</protein>
<dbReference type="PANTHER" id="PTHR45348">
    <property type="entry name" value="HYPOTHETICAL OXIDOREDUCTASE (EUROFUNG)"/>
    <property type="match status" value="1"/>
</dbReference>
<evidence type="ECO:0000256" key="1">
    <source>
        <dbReference type="ARBA" id="ARBA00008072"/>
    </source>
</evidence>
<reference evidence="4" key="1">
    <citation type="submission" date="2021-07" db="EMBL/GenBank/DDBJ databases">
        <authorList>
            <person name="Durling M."/>
        </authorList>
    </citation>
    <scope>NUCLEOTIDE SEQUENCE</scope>
</reference>
<dbReference type="Gene3D" id="3.40.50.720">
    <property type="entry name" value="NAD(P)-binding Rossmann-like Domain"/>
    <property type="match status" value="1"/>
</dbReference>
<evidence type="ECO:0000313" key="5">
    <source>
        <dbReference type="Proteomes" id="UP000696280"/>
    </source>
</evidence>
<evidence type="ECO:0000256" key="2">
    <source>
        <dbReference type="ARBA" id="ARBA00023002"/>
    </source>
</evidence>
<comment type="similarity">
    <text evidence="1">Belongs to the zinc-containing alcohol dehydrogenase family.</text>
</comment>
<name>A0A9N9PW09_9HELO</name>
<dbReference type="AlphaFoldDB" id="A0A9N9PW09"/>
<dbReference type="OrthoDB" id="10257049at2759"/>
<dbReference type="PANTHER" id="PTHR45348:SF2">
    <property type="entry name" value="ZINC-TYPE ALCOHOL DEHYDROGENASE-LIKE PROTEIN C2E1P3.01"/>
    <property type="match status" value="1"/>
</dbReference>
<dbReference type="InterPro" id="IPR013149">
    <property type="entry name" value="ADH-like_C"/>
</dbReference>
<dbReference type="SMART" id="SM00829">
    <property type="entry name" value="PKS_ER"/>
    <property type="match status" value="1"/>
</dbReference>
<dbReference type="SUPFAM" id="SSF51735">
    <property type="entry name" value="NAD(P)-binding Rossmann-fold domains"/>
    <property type="match status" value="1"/>
</dbReference>
<evidence type="ECO:0000313" key="4">
    <source>
        <dbReference type="EMBL" id="CAG8957278.1"/>
    </source>
</evidence>
<dbReference type="InterPro" id="IPR047122">
    <property type="entry name" value="Trans-enoyl_RdTase-like"/>
</dbReference>
<dbReference type="InterPro" id="IPR013154">
    <property type="entry name" value="ADH-like_N"/>
</dbReference>
<dbReference type="InterPro" id="IPR011032">
    <property type="entry name" value="GroES-like_sf"/>
</dbReference>
<dbReference type="GO" id="GO:0016651">
    <property type="term" value="F:oxidoreductase activity, acting on NAD(P)H"/>
    <property type="evidence" value="ECO:0007669"/>
    <property type="project" value="InterPro"/>
</dbReference>
<feature type="domain" description="Enoyl reductase (ER)" evidence="3">
    <location>
        <begin position="10"/>
        <end position="341"/>
    </location>
</feature>
<keyword evidence="5" id="KW-1185">Reference proteome</keyword>
<sequence>MSSPKPNQAAVLQTAKAKAVLQIRPIPTPGPDEILLRNHAIAANPVDWKIQDYDFFVDQYPNVLGSDVCGMVVELGDQVSHFKKGDRVTGFAGVIYNSNIDHGAWQTYTILKEIAAARIPDFMSFEEGSVFPMAFSTACVGLFDNLKISRVPAVPGATRDVLLVWGASSSVGSAACQVAKAMGMQVWATASPSNHEFVKLMGATKVFDYRDPNVVSEILKAAKTAGVQITKVFDSISENGSHQLTSEVLAKGGKGGEMAMVLEGPMDVPKCVETSLVVASRLGTDCTDLGAWFFNGWLEEAMEKGLVVSAPKVQVIDGGVGAAQKVFDMLKAGVSATKLVVQV</sequence>
<dbReference type="InterPro" id="IPR036291">
    <property type="entry name" value="NAD(P)-bd_dom_sf"/>
</dbReference>
<dbReference type="Pfam" id="PF00107">
    <property type="entry name" value="ADH_zinc_N"/>
    <property type="match status" value="1"/>
</dbReference>
<evidence type="ECO:0000259" key="3">
    <source>
        <dbReference type="SMART" id="SM00829"/>
    </source>
</evidence>
<organism evidence="4 5">
    <name type="scientific">Hymenoscyphus fraxineus</name>
    <dbReference type="NCBI Taxonomy" id="746836"/>
    <lineage>
        <taxon>Eukaryota</taxon>
        <taxon>Fungi</taxon>
        <taxon>Dikarya</taxon>
        <taxon>Ascomycota</taxon>
        <taxon>Pezizomycotina</taxon>
        <taxon>Leotiomycetes</taxon>
        <taxon>Helotiales</taxon>
        <taxon>Helotiaceae</taxon>
        <taxon>Hymenoscyphus</taxon>
    </lineage>
</organism>
<accession>A0A9N9PW09</accession>
<dbReference type="Pfam" id="PF08240">
    <property type="entry name" value="ADH_N"/>
    <property type="match status" value="1"/>
</dbReference>
<comment type="caution">
    <text evidence="4">The sequence shown here is derived from an EMBL/GenBank/DDBJ whole genome shotgun (WGS) entry which is preliminary data.</text>
</comment>
<dbReference type="EMBL" id="CAJVRL010000078">
    <property type="protein sequence ID" value="CAG8957278.1"/>
    <property type="molecule type" value="Genomic_DNA"/>
</dbReference>
<keyword evidence="2" id="KW-0560">Oxidoreductase</keyword>
<proteinExistence type="inferred from homology"/>
<dbReference type="SUPFAM" id="SSF50129">
    <property type="entry name" value="GroES-like"/>
    <property type="match status" value="1"/>
</dbReference>
<dbReference type="Gene3D" id="3.90.180.10">
    <property type="entry name" value="Medium-chain alcohol dehydrogenases, catalytic domain"/>
    <property type="match status" value="1"/>
</dbReference>